<dbReference type="CDD" id="cd04730">
    <property type="entry name" value="NPD_like"/>
    <property type="match status" value="1"/>
</dbReference>
<dbReference type="AlphaFoldDB" id="A0A926EFE5"/>
<dbReference type="InterPro" id="IPR004136">
    <property type="entry name" value="NMO"/>
</dbReference>
<reference evidence="6" key="1">
    <citation type="submission" date="2020-08" db="EMBL/GenBank/DDBJ databases">
        <title>Genome public.</title>
        <authorList>
            <person name="Liu C."/>
            <person name="Sun Q."/>
        </authorList>
    </citation>
    <scope>NUCLEOTIDE SEQUENCE</scope>
    <source>
        <strain evidence="6">NSJ-12</strain>
    </source>
</reference>
<evidence type="ECO:0000313" key="6">
    <source>
        <dbReference type="EMBL" id="MBC8578534.1"/>
    </source>
</evidence>
<dbReference type="PANTHER" id="PTHR32332">
    <property type="entry name" value="2-NITROPROPANE DIOXYGENASE"/>
    <property type="match status" value="1"/>
</dbReference>
<keyword evidence="7" id="KW-1185">Reference proteome</keyword>
<dbReference type="SUPFAM" id="SSF51412">
    <property type="entry name" value="Inosine monophosphate dehydrogenase (IMPDH)"/>
    <property type="match status" value="1"/>
</dbReference>
<evidence type="ECO:0000313" key="7">
    <source>
        <dbReference type="Proteomes" id="UP000655830"/>
    </source>
</evidence>
<dbReference type="Gene3D" id="3.20.20.70">
    <property type="entry name" value="Aldolase class I"/>
    <property type="match status" value="1"/>
</dbReference>
<organism evidence="6 7">
    <name type="scientific">Zhenhengia yiwuensis</name>
    <dbReference type="NCBI Taxonomy" id="2763666"/>
    <lineage>
        <taxon>Bacteria</taxon>
        <taxon>Bacillati</taxon>
        <taxon>Bacillota</taxon>
        <taxon>Clostridia</taxon>
        <taxon>Lachnospirales</taxon>
        <taxon>Lachnospiraceae</taxon>
        <taxon>Zhenhengia</taxon>
    </lineage>
</organism>
<keyword evidence="5" id="KW-0560">Oxidoreductase</keyword>
<evidence type="ECO:0000256" key="1">
    <source>
        <dbReference type="ARBA" id="ARBA00003535"/>
    </source>
</evidence>
<proteinExistence type="predicted"/>
<dbReference type="Pfam" id="PF03060">
    <property type="entry name" value="NMO"/>
    <property type="match status" value="1"/>
</dbReference>
<keyword evidence="4" id="KW-0288">FMN</keyword>
<dbReference type="EMBL" id="JACRSY010000004">
    <property type="protein sequence ID" value="MBC8578534.1"/>
    <property type="molecule type" value="Genomic_DNA"/>
</dbReference>
<evidence type="ECO:0000256" key="5">
    <source>
        <dbReference type="ARBA" id="ARBA00023002"/>
    </source>
</evidence>
<dbReference type="Proteomes" id="UP000655830">
    <property type="component" value="Unassembled WGS sequence"/>
</dbReference>
<gene>
    <name evidence="6" type="ORF">H8718_03185</name>
</gene>
<comment type="caution">
    <text evidence="6">The sequence shown here is derived from an EMBL/GenBank/DDBJ whole genome shotgun (WGS) entry which is preliminary data.</text>
</comment>
<dbReference type="PANTHER" id="PTHR32332:SF18">
    <property type="entry name" value="2-NITROPROPANE DIOXYGENASE"/>
    <property type="match status" value="1"/>
</dbReference>
<accession>A0A926EFE5</accession>
<keyword evidence="3" id="KW-0285">Flavoprotein</keyword>
<dbReference type="RefSeq" id="WP_249331521.1">
    <property type="nucleotide sequence ID" value="NZ_JACRSY010000004.1"/>
</dbReference>
<protein>
    <recommendedName>
        <fullName evidence="2">Probable nitronate monooxygenase</fullName>
    </recommendedName>
</protein>
<comment type="function">
    <text evidence="1">Nitronate monooxygenase that uses molecular oxygen to catalyze the oxidative denitrification of alkyl nitronates. Acts on propionate 3-nitronate (P3N), the presumed physiological substrate. Probably functions in the detoxification of P3N, a metabolic poison produced by plants and fungi as a defense mechanism.</text>
</comment>
<sequence length="351" mass="37390">MSISKLIIGHLRPKFPVIQGGMGVGVSLSSLAGSVAKCGGIGIISGAQIGYREKDFIKNTLEANLRALADEIHKARLKAPEGIIGVNLMVAMKHYGEYVKKAVESKIDLIISGAGLPLDLPLYTKGSSTQIVPIVSSGKAANIICKHWDRKYQCTPDAIVVEGPLAGGHLGFHADVLDNPPVLMDLVKEVKAVALEYGQKYNKSIPVIAAGGIYTGKDVACALKEGADGVQMATRFVTTHECDADLAFKEAYIHSTEDSIGIIKSPVGMPGRAILNDFITNPRGNKACFFHCLHKCGVTDIPYCISSALIHAVNGDTENALLFCGSNAYKATHIEHVEDIFAEIHSTLAKA</sequence>
<dbReference type="InterPro" id="IPR013785">
    <property type="entry name" value="Aldolase_TIM"/>
</dbReference>
<dbReference type="GO" id="GO:0018580">
    <property type="term" value="F:nitronate monooxygenase activity"/>
    <property type="evidence" value="ECO:0007669"/>
    <property type="project" value="InterPro"/>
</dbReference>
<evidence type="ECO:0000256" key="4">
    <source>
        <dbReference type="ARBA" id="ARBA00022643"/>
    </source>
</evidence>
<name>A0A926EFE5_9FIRM</name>
<keyword evidence="6" id="KW-0503">Monooxygenase</keyword>
<evidence type="ECO:0000256" key="3">
    <source>
        <dbReference type="ARBA" id="ARBA00022630"/>
    </source>
</evidence>
<evidence type="ECO:0000256" key="2">
    <source>
        <dbReference type="ARBA" id="ARBA00013457"/>
    </source>
</evidence>